<gene>
    <name evidence="2" type="ORF">TPC1_30802</name>
</gene>
<feature type="non-terminal residue" evidence="2">
    <location>
        <position position="1"/>
    </location>
</feature>
<organism evidence="2">
    <name type="scientific">Trepomonas sp. PC1</name>
    <dbReference type="NCBI Taxonomy" id="1076344"/>
    <lineage>
        <taxon>Eukaryota</taxon>
        <taxon>Metamonada</taxon>
        <taxon>Diplomonadida</taxon>
        <taxon>Hexamitidae</taxon>
        <taxon>Hexamitinae</taxon>
        <taxon>Trepomonas</taxon>
    </lineage>
</organism>
<feature type="coiled-coil region" evidence="1">
    <location>
        <begin position="297"/>
        <end position="424"/>
    </location>
</feature>
<dbReference type="AlphaFoldDB" id="A0A146JYD7"/>
<sequence>ACSMNNLQKLALMRLKIPPIDLQVKSDEALQHYAKSDDFGKIKQVELDRAHSVQRRVQAEIEAIKRKTVTAAEFAALNSPADLQQFLRPQSPLKMFQVKSSTQTELRLLQNQQQRQNLSAEQDQQLLQLKQKQIEHQQGHNALLNEKIAENALLKSQKKKQQEELLQQLKTEKENAAQQKLQQLKQSQQNKQKNVERLFQDKINDLSLKQSQRSEKLQKVLCKKEEIYYNTLKNKKDKLSLSQHSLRPQSEQNLTQSDLDERIQKAKLKKEQTFLQQQETKIKLINRQKDHKKIWEIKQKDAQEEKHAQEVKKLQKLKLVSDNMVQEYAKQQQHGEDVIKKLQEGLHKSQLNVQHYQEQNYGVKIQHSNFKSQINQTRKQQLQELHEIEKARIRAEIALQQQKVDQFLQDKQEKENKNKEFQIQITGFDDYNAKKAFVERFEGNEHELIQAKKEFETDLKASMVVENLFKRQFM</sequence>
<feature type="coiled-coil region" evidence="1">
    <location>
        <begin position="144"/>
        <end position="201"/>
    </location>
</feature>
<accession>A0A146JYD7</accession>
<dbReference type="EMBL" id="GDID01006903">
    <property type="protein sequence ID" value="JAP89703.1"/>
    <property type="molecule type" value="Transcribed_RNA"/>
</dbReference>
<evidence type="ECO:0000313" key="2">
    <source>
        <dbReference type="EMBL" id="JAP89703.1"/>
    </source>
</evidence>
<reference evidence="2" key="1">
    <citation type="submission" date="2015-07" db="EMBL/GenBank/DDBJ databases">
        <title>Adaptation to a free-living lifestyle via gene acquisitions in the diplomonad Trepomonas sp. PC1.</title>
        <authorList>
            <person name="Xu F."/>
            <person name="Jerlstrom-Hultqvist J."/>
            <person name="Kolisko M."/>
            <person name="Simpson A.G.B."/>
            <person name="Roger A.J."/>
            <person name="Svard S.G."/>
            <person name="Andersson J.O."/>
        </authorList>
    </citation>
    <scope>NUCLEOTIDE SEQUENCE</scope>
    <source>
        <strain evidence="2">PC1</strain>
    </source>
</reference>
<name>A0A146JYD7_9EUKA</name>
<evidence type="ECO:0000256" key="1">
    <source>
        <dbReference type="SAM" id="Coils"/>
    </source>
</evidence>
<keyword evidence="1" id="KW-0175">Coiled coil</keyword>
<proteinExistence type="predicted"/>
<protein>
    <submittedName>
        <fullName evidence="2">Uncharacterized protein</fullName>
    </submittedName>
</protein>